<dbReference type="PANTHER" id="PTHR24292">
    <property type="entry name" value="CYTOCHROME P450"/>
    <property type="match status" value="1"/>
</dbReference>
<proteinExistence type="inferred from homology"/>
<comment type="similarity">
    <text evidence="4">Belongs to the cytochrome P450 family.</text>
</comment>
<dbReference type="SUPFAM" id="SSF52540">
    <property type="entry name" value="P-loop containing nucleoside triphosphate hydrolases"/>
    <property type="match status" value="1"/>
</dbReference>
<accession>A0AA88KAJ8</accession>
<comment type="similarity">
    <text evidence="3">Belongs to the TRAFAC class TrmE-Era-EngA-EngB-Septin-like GTPase superfamily. EngB GTPase family.</text>
</comment>
<reference evidence="16 17" key="1">
    <citation type="journal article" date="2018" name="BMC Genomics">
        <title>The genome of Naegleria lovaniensis, the basis for a comparative approach to unravel pathogenicity factors of the human pathogenic amoeba N. fowleri.</title>
        <authorList>
            <person name="Liechti N."/>
            <person name="Schurch N."/>
            <person name="Bruggmann R."/>
            <person name="Wittwer M."/>
        </authorList>
    </citation>
    <scope>NUCLEOTIDE SEQUENCE [LARGE SCALE GENOMIC DNA]</scope>
    <source>
        <strain evidence="16 17">ATCC 30569</strain>
    </source>
</reference>
<dbReference type="InterPro" id="IPR027417">
    <property type="entry name" value="P-loop_NTPase"/>
</dbReference>
<evidence type="ECO:0000256" key="3">
    <source>
        <dbReference type="ARBA" id="ARBA00009638"/>
    </source>
</evidence>
<evidence type="ECO:0000259" key="15">
    <source>
        <dbReference type="PROSITE" id="PS51706"/>
    </source>
</evidence>
<gene>
    <name evidence="16" type="ORF">C9374_014245</name>
</gene>
<feature type="compositionally biased region" description="Basic and acidic residues" evidence="14">
    <location>
        <begin position="426"/>
        <end position="437"/>
    </location>
</feature>
<dbReference type="PROSITE" id="PS51706">
    <property type="entry name" value="G_ENGB"/>
    <property type="match status" value="1"/>
</dbReference>
<keyword evidence="8" id="KW-0460">Magnesium</keyword>
<dbReference type="SUPFAM" id="SSF48264">
    <property type="entry name" value="Cytochrome P450"/>
    <property type="match status" value="1"/>
</dbReference>
<comment type="cofactor">
    <cofactor evidence="2 13">
        <name>heme</name>
        <dbReference type="ChEBI" id="CHEBI:30413"/>
    </cofactor>
</comment>
<keyword evidence="12" id="KW-0342">GTP-binding</keyword>
<evidence type="ECO:0000256" key="1">
    <source>
        <dbReference type="ARBA" id="ARBA00001946"/>
    </source>
</evidence>
<dbReference type="NCBIfam" id="TIGR03598">
    <property type="entry name" value="GTPase_YsxC"/>
    <property type="match status" value="1"/>
</dbReference>
<dbReference type="CDD" id="cd01876">
    <property type="entry name" value="YihA_EngB"/>
    <property type="match status" value="1"/>
</dbReference>
<evidence type="ECO:0000313" key="16">
    <source>
        <dbReference type="EMBL" id="KAG2370751.1"/>
    </source>
</evidence>
<dbReference type="GO" id="GO:0005506">
    <property type="term" value="F:iron ion binding"/>
    <property type="evidence" value="ECO:0007669"/>
    <property type="project" value="InterPro"/>
</dbReference>
<evidence type="ECO:0000256" key="14">
    <source>
        <dbReference type="SAM" id="MobiDB-lite"/>
    </source>
</evidence>
<dbReference type="InterPro" id="IPR050476">
    <property type="entry name" value="Insect_CytP450_Detox"/>
</dbReference>
<protein>
    <recommendedName>
        <fullName evidence="15">EngB-type G domain-containing protein</fullName>
    </recommendedName>
</protein>
<feature type="region of interest" description="Disordered" evidence="14">
    <location>
        <begin position="400"/>
        <end position="461"/>
    </location>
</feature>
<dbReference type="InterPro" id="IPR002401">
    <property type="entry name" value="Cyt_P450_E_grp-I"/>
</dbReference>
<dbReference type="Proteomes" id="UP000816034">
    <property type="component" value="Unassembled WGS sequence"/>
</dbReference>
<evidence type="ECO:0000256" key="9">
    <source>
        <dbReference type="ARBA" id="ARBA00023002"/>
    </source>
</evidence>
<dbReference type="InterPro" id="IPR036396">
    <property type="entry name" value="Cyt_P450_sf"/>
</dbReference>
<dbReference type="AlphaFoldDB" id="A0AA88KAJ8"/>
<dbReference type="GO" id="GO:0016705">
    <property type="term" value="F:oxidoreductase activity, acting on paired donors, with incorporation or reduction of molecular oxygen"/>
    <property type="evidence" value="ECO:0007669"/>
    <property type="project" value="InterPro"/>
</dbReference>
<dbReference type="Gene3D" id="3.40.50.300">
    <property type="entry name" value="P-loop containing nucleotide triphosphate hydrolases"/>
    <property type="match status" value="1"/>
</dbReference>
<keyword evidence="10 13" id="KW-0408">Iron</keyword>
<dbReference type="PRINTS" id="PR00463">
    <property type="entry name" value="EP450I"/>
</dbReference>
<evidence type="ECO:0000256" key="6">
    <source>
        <dbReference type="ARBA" id="ARBA00022723"/>
    </source>
</evidence>
<dbReference type="PANTHER" id="PTHR24292:SF54">
    <property type="entry name" value="CYP9F3-RELATED"/>
    <property type="match status" value="1"/>
</dbReference>
<dbReference type="GO" id="GO:0005525">
    <property type="term" value="F:GTP binding"/>
    <property type="evidence" value="ECO:0007669"/>
    <property type="project" value="UniProtKB-KW"/>
</dbReference>
<dbReference type="Pfam" id="PF01926">
    <property type="entry name" value="MMR_HSR1"/>
    <property type="match status" value="1"/>
</dbReference>
<dbReference type="Pfam" id="PF00067">
    <property type="entry name" value="p450"/>
    <property type="match status" value="1"/>
</dbReference>
<name>A0AA88KAJ8_NAELO</name>
<keyword evidence="17" id="KW-1185">Reference proteome</keyword>
<sequence>MRANRKWFNVSKFRLLLSSSSSYCYRNGYCFDKSTPYLLLSTTSHHYHHCSTFFNTNHGLKLQNIASSETSEAFDDVILDEEQDQQQAQNIIISFDPLTLQKKYTYTFGGIPVPSPPFEMSPPIILDSVDTAARKLQGDIPVTFSDIEYIFRKEESRLEFSCGSVDEFPNENPEMPQIAFAGRSNVGKSSLLNALVDSDRLARVSATPGHTKRVNYFNMNNLLYVVDLPGYGFAEGNVEKIRDWNVVFREYCVRNSMLKRVFILIDARYGIYEQDCEFMDMLEEAGISYQIVLTKCDKVSSEHLNEMMNFLYNEMKSAKIFKACFPYILPTSSEKMIGIQDVKAAIIRASGILESGALFSRTEREAMASRMENILKSDFPDHPYFKLRDQVLKSAQITAQNQEKYSTQRPTPQQNVDINQPGDPSQHGDLHTKREQKQAASGKKLTPTQEKMLEKAKKAKQEKKNKVNLCSKYWQLIDNGLIRLPILSPYIAGDNAELFTELARKEMQSHNHDDPNVVVDTTHQPCFFTISTPGRNTFVFWDKDSCKEIFLSKASSFGKPIEIFYEPFNIFDKHASSVLTAPDGPVWKKHHHVVSPSFSTSNLQYMCQVATKSCDLLFNTKWNKLLEKNNKFILDVEDFASVTLEIIGEAGFGIEFGIFSETSDEGMKFRENLTHVIRYDYIIRFFFREGWMRKIISQLVGNEQALEYISTKLSRYIEQRQEEFRKDPEKPLNDLLSQLVKANMGEESEQKLNVNELKSNAYIFVVAGHETTSTTLQWIMYELGKNRQAQQKVREEALRIGGQEKRAPTFEDYPNMEYIHAVVMETLRLHPPVPHIVKECTKKTTIGNTIIPKGSNIILPARTCHLLSSDFTNSTLYQSTDFAPERFLDKEFKQRVISSCSWFPFSFGNRRCIGYVFSQIETCMILCRMAQFYEFTLLNDESNPKEKVTNLIGLTMRPSTNMKVLIQRIED</sequence>
<feature type="binding site" description="axial binding residue" evidence="13">
    <location>
        <position position="912"/>
    </location>
    <ligand>
        <name>heme</name>
        <dbReference type="ChEBI" id="CHEBI:30413"/>
    </ligand>
    <ligandPart>
        <name>Fe</name>
        <dbReference type="ChEBI" id="CHEBI:18248"/>
    </ligandPart>
</feature>
<evidence type="ECO:0000256" key="12">
    <source>
        <dbReference type="ARBA" id="ARBA00023134"/>
    </source>
</evidence>
<dbReference type="InterPro" id="IPR017972">
    <property type="entry name" value="Cyt_P450_CS"/>
</dbReference>
<dbReference type="GO" id="GO:0020037">
    <property type="term" value="F:heme binding"/>
    <property type="evidence" value="ECO:0007669"/>
    <property type="project" value="InterPro"/>
</dbReference>
<keyword evidence="7" id="KW-0547">Nucleotide-binding</keyword>
<keyword evidence="9" id="KW-0560">Oxidoreductase</keyword>
<dbReference type="GeneID" id="68106698"/>
<evidence type="ECO:0000256" key="13">
    <source>
        <dbReference type="PIRSR" id="PIRSR602401-1"/>
    </source>
</evidence>
<evidence type="ECO:0000256" key="10">
    <source>
        <dbReference type="ARBA" id="ARBA00023004"/>
    </source>
</evidence>
<dbReference type="PRINTS" id="PR00385">
    <property type="entry name" value="P450"/>
</dbReference>
<evidence type="ECO:0000256" key="2">
    <source>
        <dbReference type="ARBA" id="ARBA00001971"/>
    </source>
</evidence>
<dbReference type="GO" id="GO:0004497">
    <property type="term" value="F:monooxygenase activity"/>
    <property type="evidence" value="ECO:0007669"/>
    <property type="project" value="UniProtKB-KW"/>
</dbReference>
<dbReference type="InterPro" id="IPR001128">
    <property type="entry name" value="Cyt_P450"/>
</dbReference>
<keyword evidence="5 13" id="KW-0349">Heme</keyword>
<keyword evidence="6 13" id="KW-0479">Metal-binding</keyword>
<organism evidence="16 17">
    <name type="scientific">Naegleria lovaniensis</name>
    <name type="common">Amoeba</name>
    <dbReference type="NCBI Taxonomy" id="51637"/>
    <lineage>
        <taxon>Eukaryota</taxon>
        <taxon>Discoba</taxon>
        <taxon>Heterolobosea</taxon>
        <taxon>Tetramitia</taxon>
        <taxon>Eutetramitia</taxon>
        <taxon>Vahlkampfiidae</taxon>
        <taxon>Naegleria</taxon>
    </lineage>
</organism>
<keyword evidence="11" id="KW-0503">Monooxygenase</keyword>
<evidence type="ECO:0000256" key="8">
    <source>
        <dbReference type="ARBA" id="ARBA00022842"/>
    </source>
</evidence>
<evidence type="ECO:0000256" key="11">
    <source>
        <dbReference type="ARBA" id="ARBA00023033"/>
    </source>
</evidence>
<dbReference type="HAMAP" id="MF_00321">
    <property type="entry name" value="GTPase_EngB"/>
    <property type="match status" value="1"/>
</dbReference>
<evidence type="ECO:0000256" key="5">
    <source>
        <dbReference type="ARBA" id="ARBA00022617"/>
    </source>
</evidence>
<evidence type="ECO:0000256" key="4">
    <source>
        <dbReference type="ARBA" id="ARBA00010617"/>
    </source>
</evidence>
<dbReference type="InterPro" id="IPR030393">
    <property type="entry name" value="G_ENGB_dom"/>
</dbReference>
<dbReference type="Gene3D" id="1.10.630.10">
    <property type="entry name" value="Cytochrome P450"/>
    <property type="match status" value="1"/>
</dbReference>
<evidence type="ECO:0000313" key="17">
    <source>
        <dbReference type="Proteomes" id="UP000816034"/>
    </source>
</evidence>
<dbReference type="PROSITE" id="PS00086">
    <property type="entry name" value="CYTOCHROME_P450"/>
    <property type="match status" value="1"/>
</dbReference>
<comment type="caution">
    <text evidence="16">The sequence shown here is derived from an EMBL/GenBank/DDBJ whole genome shotgun (WGS) entry which is preliminary data.</text>
</comment>
<dbReference type="RefSeq" id="XP_044541615.1">
    <property type="nucleotide sequence ID" value="XM_044690211.1"/>
</dbReference>
<comment type="cofactor">
    <cofactor evidence="1">
        <name>Mg(2+)</name>
        <dbReference type="ChEBI" id="CHEBI:18420"/>
    </cofactor>
</comment>
<evidence type="ECO:0000256" key="7">
    <source>
        <dbReference type="ARBA" id="ARBA00022741"/>
    </source>
</evidence>
<feature type="domain" description="EngB-type G" evidence="15">
    <location>
        <begin position="174"/>
        <end position="352"/>
    </location>
</feature>
<dbReference type="InterPro" id="IPR006073">
    <property type="entry name" value="GTP-bd"/>
</dbReference>
<feature type="compositionally biased region" description="Polar residues" evidence="14">
    <location>
        <begin position="400"/>
        <end position="418"/>
    </location>
</feature>
<dbReference type="InterPro" id="IPR019987">
    <property type="entry name" value="GTP-bd_ribosome_bio_YsxC"/>
</dbReference>
<dbReference type="EMBL" id="PYSW02000081">
    <property type="protein sequence ID" value="KAG2370751.1"/>
    <property type="molecule type" value="Genomic_DNA"/>
</dbReference>